<accession>A0AAP0EFV0</accession>
<evidence type="ECO:0000256" key="1">
    <source>
        <dbReference type="PROSITE-ProRule" id="PRU00267"/>
    </source>
</evidence>
<feature type="region of interest" description="Disordered" evidence="2">
    <location>
        <begin position="362"/>
        <end position="401"/>
    </location>
</feature>
<evidence type="ECO:0008006" key="7">
    <source>
        <dbReference type="Google" id="ProtNLM"/>
    </source>
</evidence>
<feature type="DNA-binding region" description="HMG box" evidence="1">
    <location>
        <begin position="277"/>
        <end position="344"/>
    </location>
</feature>
<dbReference type="SUPFAM" id="SSF47095">
    <property type="entry name" value="HMG-box"/>
    <property type="match status" value="1"/>
</dbReference>
<dbReference type="GO" id="GO:0005634">
    <property type="term" value="C:nucleus"/>
    <property type="evidence" value="ECO:0007669"/>
    <property type="project" value="UniProtKB-UniRule"/>
</dbReference>
<dbReference type="SUPFAM" id="SSF46774">
    <property type="entry name" value="ARID-like"/>
    <property type="match status" value="1"/>
</dbReference>
<organism evidence="5 6">
    <name type="scientific">Stephania yunnanensis</name>
    <dbReference type="NCBI Taxonomy" id="152371"/>
    <lineage>
        <taxon>Eukaryota</taxon>
        <taxon>Viridiplantae</taxon>
        <taxon>Streptophyta</taxon>
        <taxon>Embryophyta</taxon>
        <taxon>Tracheophyta</taxon>
        <taxon>Spermatophyta</taxon>
        <taxon>Magnoliopsida</taxon>
        <taxon>Ranunculales</taxon>
        <taxon>Menispermaceae</taxon>
        <taxon>Menispermoideae</taxon>
        <taxon>Cissampelideae</taxon>
        <taxon>Stephania</taxon>
    </lineage>
</organism>
<dbReference type="Pfam" id="PF01388">
    <property type="entry name" value="ARID"/>
    <property type="match status" value="1"/>
</dbReference>
<dbReference type="InterPro" id="IPR045303">
    <property type="entry name" value="ARID_HMGB9-like"/>
</dbReference>
<keyword evidence="1" id="KW-0539">Nucleus</keyword>
<gene>
    <name evidence="5" type="ORF">Syun_030468</name>
</gene>
<dbReference type="CDD" id="cd16872">
    <property type="entry name" value="ARID_HMGB9-like"/>
    <property type="match status" value="1"/>
</dbReference>
<proteinExistence type="predicted"/>
<dbReference type="InterPro" id="IPR036431">
    <property type="entry name" value="ARID_dom_sf"/>
</dbReference>
<dbReference type="PANTHER" id="PTHR46691">
    <property type="entry name" value="HIGH MOBILITY GROUP B PROTEIN 9"/>
    <property type="match status" value="1"/>
</dbReference>
<evidence type="ECO:0000256" key="2">
    <source>
        <dbReference type="SAM" id="MobiDB-lite"/>
    </source>
</evidence>
<dbReference type="Gene3D" id="1.10.30.10">
    <property type="entry name" value="High mobility group box domain"/>
    <property type="match status" value="1"/>
</dbReference>
<dbReference type="InterPro" id="IPR036910">
    <property type="entry name" value="HMG_box_dom_sf"/>
</dbReference>
<protein>
    <recommendedName>
        <fullName evidence="7">HMG box domain-containing protein</fullName>
    </recommendedName>
</protein>
<dbReference type="AlphaFoldDB" id="A0AAP0EFV0"/>
<dbReference type="Gene3D" id="1.10.150.60">
    <property type="entry name" value="ARID DNA-binding domain"/>
    <property type="match status" value="1"/>
</dbReference>
<dbReference type="PROSITE" id="PS51011">
    <property type="entry name" value="ARID"/>
    <property type="match status" value="1"/>
</dbReference>
<keyword evidence="6" id="KW-1185">Reference proteome</keyword>
<evidence type="ECO:0000313" key="6">
    <source>
        <dbReference type="Proteomes" id="UP001420932"/>
    </source>
</evidence>
<feature type="compositionally biased region" description="Basic and acidic residues" evidence="2">
    <location>
        <begin position="373"/>
        <end position="401"/>
    </location>
</feature>
<dbReference type="PROSITE" id="PS50118">
    <property type="entry name" value="HMG_BOX_2"/>
    <property type="match status" value="1"/>
</dbReference>
<comment type="caution">
    <text evidence="5">The sequence shown here is derived from an EMBL/GenBank/DDBJ whole genome shotgun (WGS) entry which is preliminary data.</text>
</comment>
<evidence type="ECO:0000313" key="5">
    <source>
        <dbReference type="EMBL" id="KAK9088074.1"/>
    </source>
</evidence>
<dbReference type="SMART" id="SM01014">
    <property type="entry name" value="ARID"/>
    <property type="match status" value="1"/>
</dbReference>
<evidence type="ECO:0000259" key="3">
    <source>
        <dbReference type="PROSITE" id="PS50118"/>
    </source>
</evidence>
<evidence type="ECO:0000259" key="4">
    <source>
        <dbReference type="PROSITE" id="PS51011"/>
    </source>
</evidence>
<dbReference type="EMBL" id="JBBNAF010000013">
    <property type="protein sequence ID" value="KAK9088074.1"/>
    <property type="molecule type" value="Genomic_DNA"/>
</dbReference>
<dbReference type="Proteomes" id="UP001420932">
    <property type="component" value="Unassembled WGS sequence"/>
</dbReference>
<dbReference type="InterPro" id="IPR001606">
    <property type="entry name" value="ARID_dom"/>
</dbReference>
<sequence length="401" mass="44948">MRFGIANSWQHQLVIMAADQNLLSVQSIVMAAAPLARHLSPNAQERLNTLVADPDLFNETLRIFHAKNGTRFTVPVVGRKDLNLHRLFLEITTRGGIEKVTKERRLKEVSRVLNFPATATNVSFVIRKYYYMLLYRFEQIYYFGADEANAAAAPVEEAPSASNAPAIEFTEASNSAPVEAGSSHRRGKSPVRAIIEAPQSMKGAPVVGVVDSEFSEGYCVTVAIGADTLKGVIMKKLGQPEHSGAIVVTTGDSETMDTRSHQRPDKAPKVRKVNPPVTRFKEGYNLYSKEQEAKLNPLKLLKSKELRKLIDDRWNNLPEDDKAVYQENGLKYEERCRLELKENRERMKSRMTDILSEIVPSPLVPALPAPAMEPERRESHRGLDVNRSPSRDASQEDKQDN</sequence>
<dbReference type="SMART" id="SM00501">
    <property type="entry name" value="BRIGHT"/>
    <property type="match status" value="1"/>
</dbReference>
<dbReference type="PANTHER" id="PTHR46691:SF5">
    <property type="entry name" value="HMG (HIGH MOBILITY GROUP) BOX PROTEIN"/>
    <property type="match status" value="1"/>
</dbReference>
<reference evidence="5 6" key="1">
    <citation type="submission" date="2024-01" db="EMBL/GenBank/DDBJ databases">
        <title>Genome assemblies of Stephania.</title>
        <authorList>
            <person name="Yang L."/>
        </authorList>
    </citation>
    <scope>NUCLEOTIDE SEQUENCE [LARGE SCALE GENOMIC DNA]</scope>
    <source>
        <strain evidence="5">YNDBR</strain>
        <tissue evidence="5">Leaf</tissue>
    </source>
</reference>
<feature type="domain" description="ARID" evidence="4">
    <location>
        <begin position="51"/>
        <end position="142"/>
    </location>
</feature>
<dbReference type="InterPro" id="IPR009071">
    <property type="entry name" value="HMG_box_dom"/>
</dbReference>
<keyword evidence="1" id="KW-0238">DNA-binding</keyword>
<feature type="domain" description="HMG box" evidence="3">
    <location>
        <begin position="277"/>
        <end position="344"/>
    </location>
</feature>
<name>A0AAP0EFV0_9MAGN</name>
<dbReference type="GO" id="GO:0003677">
    <property type="term" value="F:DNA binding"/>
    <property type="evidence" value="ECO:0007669"/>
    <property type="project" value="UniProtKB-UniRule"/>
</dbReference>